<dbReference type="OrthoDB" id="424834at2759"/>
<evidence type="ECO:0000256" key="25">
    <source>
        <dbReference type="SAM" id="Phobius"/>
    </source>
</evidence>
<evidence type="ECO:0000256" key="6">
    <source>
        <dbReference type="ARBA" id="ARBA00023136"/>
    </source>
</evidence>
<keyword evidence="27" id="KW-1185">Reference proteome</keyword>
<keyword evidence="3" id="KW-0813">Transport</keyword>
<feature type="transmembrane region" description="Helical" evidence="25">
    <location>
        <begin position="438"/>
        <end position="460"/>
    </location>
</feature>
<comment type="catalytic activity">
    <reaction evidence="11">
        <text>L-alpha-aminoacyl-L-histidine(out) = L-alpha-aminoacyl-L-histidine(in)</text>
        <dbReference type="Rhea" id="RHEA:79375"/>
        <dbReference type="ChEBI" id="CHEBI:229967"/>
    </reaction>
</comment>
<evidence type="ECO:0000256" key="18">
    <source>
        <dbReference type="ARBA" id="ARBA00044912"/>
    </source>
</evidence>
<feature type="transmembrane region" description="Helical" evidence="25">
    <location>
        <begin position="285"/>
        <end position="304"/>
    </location>
</feature>
<evidence type="ECO:0000313" key="27">
    <source>
        <dbReference type="Proteomes" id="UP000030655"/>
    </source>
</evidence>
<feature type="transmembrane region" description="Helical" evidence="25">
    <location>
        <begin position="163"/>
        <end position="183"/>
    </location>
</feature>
<feature type="transmembrane region" description="Helical" evidence="25">
    <location>
        <begin position="406"/>
        <end position="426"/>
    </location>
</feature>
<comment type="catalytic activity">
    <reaction evidence="9">
        <text>L-histidyl-glycine(out) = L-histidyl-glycine(in)</text>
        <dbReference type="Rhea" id="RHEA:79395"/>
        <dbReference type="ChEBI" id="CHEBI:229957"/>
    </reaction>
</comment>
<dbReference type="AlphaFoldDB" id="A0A059F309"/>
<evidence type="ECO:0000256" key="20">
    <source>
        <dbReference type="ARBA" id="ARBA00044924"/>
    </source>
</evidence>
<evidence type="ECO:0000256" key="17">
    <source>
        <dbReference type="ARBA" id="ARBA00044903"/>
    </source>
</evidence>
<dbReference type="PANTHER" id="PTHR23512">
    <property type="entry name" value="MAJOR FACILITATOR SUPERFAMILY DOMAIN-CONTAINING PROTEIN 1"/>
    <property type="match status" value="1"/>
</dbReference>
<feature type="transmembrane region" description="Helical" evidence="25">
    <location>
        <begin position="99"/>
        <end position="116"/>
    </location>
</feature>
<dbReference type="VEuPathDB" id="MicrosporidiaDB:H312_01065"/>
<comment type="catalytic activity">
    <reaction evidence="10">
        <text>L-alpha-aminoacyl-L-arginine(out) = L-alpha-aminoacyl-L-arginine(in)</text>
        <dbReference type="Rhea" id="RHEA:79367"/>
        <dbReference type="ChEBI" id="CHEBI:229968"/>
    </reaction>
</comment>
<dbReference type="Proteomes" id="UP000030655">
    <property type="component" value="Unassembled WGS sequence"/>
</dbReference>
<comment type="similarity">
    <text evidence="2">Belongs to the major facilitator superfamily.</text>
</comment>
<proteinExistence type="inferred from homology"/>
<evidence type="ECO:0000256" key="16">
    <source>
        <dbReference type="ARBA" id="ARBA00044900"/>
    </source>
</evidence>
<dbReference type="EMBL" id="KK365141">
    <property type="protein sequence ID" value="KCZ81487.1"/>
    <property type="molecule type" value="Genomic_DNA"/>
</dbReference>
<comment type="catalytic activity">
    <reaction evidence="12">
        <text>L-lysyl-L-alpha-amino acid(out) = L-lysyl-L-alpha-amino acid(in)</text>
        <dbReference type="Rhea" id="RHEA:79387"/>
        <dbReference type="ChEBI" id="CHEBI:229965"/>
    </reaction>
</comment>
<dbReference type="SUPFAM" id="SSF103473">
    <property type="entry name" value="MFS general substrate transporter"/>
    <property type="match status" value="1"/>
</dbReference>
<feature type="transmembrane region" description="Helical" evidence="25">
    <location>
        <begin position="350"/>
        <end position="370"/>
    </location>
</feature>
<keyword evidence="7" id="KW-0458">Lysosome</keyword>
<keyword evidence="6 25" id="KW-0472">Membrane</keyword>
<name>A0A059F309_9MICR</name>
<evidence type="ECO:0000256" key="12">
    <source>
        <dbReference type="ARBA" id="ARBA00044891"/>
    </source>
</evidence>
<feature type="transmembrane region" description="Helical" evidence="25">
    <location>
        <begin position="376"/>
        <end position="399"/>
    </location>
</feature>
<comment type="subunit">
    <text evidence="24">Homodimer. Interacts with lysosomal protein GLMP (via lumenal domain); the interaction starts while both proteins are still in the endoplasmic reticulum and is required for stabilization of MFSD1 in lysosomes but has no direct effect on its targeting to lysosomes or transporter activity.</text>
</comment>
<dbReference type="InterPro" id="IPR052187">
    <property type="entry name" value="MFSD1"/>
</dbReference>
<evidence type="ECO:0000256" key="10">
    <source>
        <dbReference type="ARBA" id="ARBA00044881"/>
    </source>
</evidence>
<feature type="transmembrane region" description="Helical" evidence="25">
    <location>
        <begin position="137"/>
        <end position="157"/>
    </location>
</feature>
<evidence type="ECO:0000256" key="1">
    <source>
        <dbReference type="ARBA" id="ARBA00004155"/>
    </source>
</evidence>
<comment type="subcellular location">
    <subcellularLocation>
        <location evidence="1">Lysosome membrane</location>
        <topology evidence="1">Multi-pass membrane protein</topology>
    </subcellularLocation>
</comment>
<evidence type="ECO:0000256" key="2">
    <source>
        <dbReference type="ARBA" id="ARBA00008335"/>
    </source>
</evidence>
<evidence type="ECO:0000256" key="15">
    <source>
        <dbReference type="ARBA" id="ARBA00044899"/>
    </source>
</evidence>
<dbReference type="InterPro" id="IPR036259">
    <property type="entry name" value="MFS_trans_sf"/>
</dbReference>
<comment type="catalytic activity">
    <reaction evidence="16">
        <text>L-lysyl-L-lysine(out) = L-lysyl-L-lysine(in)</text>
        <dbReference type="Rhea" id="RHEA:79403"/>
        <dbReference type="ChEBI" id="CHEBI:229956"/>
    </reaction>
</comment>
<evidence type="ECO:0000256" key="22">
    <source>
        <dbReference type="ARBA" id="ARBA00045018"/>
    </source>
</evidence>
<dbReference type="InterPro" id="IPR011701">
    <property type="entry name" value="MFS"/>
</dbReference>
<dbReference type="Gene3D" id="1.20.1250.20">
    <property type="entry name" value="MFS general substrate transporter like domains"/>
    <property type="match status" value="2"/>
</dbReference>
<keyword evidence="4 25" id="KW-0812">Transmembrane</keyword>
<evidence type="ECO:0000256" key="19">
    <source>
        <dbReference type="ARBA" id="ARBA00044919"/>
    </source>
</evidence>
<gene>
    <name evidence="26" type="ORF">H312_01065</name>
</gene>
<feature type="transmembrane region" description="Helical" evidence="25">
    <location>
        <begin position="324"/>
        <end position="343"/>
    </location>
</feature>
<reference evidence="27" key="1">
    <citation type="submission" date="2013-02" db="EMBL/GenBank/DDBJ databases">
        <authorList>
            <consortium name="The Broad Institute Genome Sequencing Platform"/>
            <person name="Cuomo C."/>
            <person name="Becnel J."/>
            <person name="Sanscrainte N."/>
            <person name="Walker B."/>
            <person name="Young S.K."/>
            <person name="Zeng Q."/>
            <person name="Gargeya S."/>
            <person name="Fitzgerald M."/>
            <person name="Haas B."/>
            <person name="Abouelleil A."/>
            <person name="Alvarado L."/>
            <person name="Arachchi H.M."/>
            <person name="Berlin A.M."/>
            <person name="Chapman S.B."/>
            <person name="Dewar J."/>
            <person name="Goldberg J."/>
            <person name="Griggs A."/>
            <person name="Gujja S."/>
            <person name="Hansen M."/>
            <person name="Howarth C."/>
            <person name="Imamovic A."/>
            <person name="Larimer J."/>
            <person name="McCowan C."/>
            <person name="Murphy C."/>
            <person name="Neiman D."/>
            <person name="Pearson M."/>
            <person name="Priest M."/>
            <person name="Roberts A."/>
            <person name="Saif S."/>
            <person name="Shea T."/>
            <person name="Sisk P."/>
            <person name="Sykes S."/>
            <person name="Wortman J."/>
            <person name="Nusbaum C."/>
            <person name="Birren B."/>
        </authorList>
    </citation>
    <scope>NUCLEOTIDE SEQUENCE [LARGE SCALE GENOMIC DNA]</scope>
    <source>
        <strain evidence="27">PRA339</strain>
    </source>
</reference>
<dbReference type="HOGENOM" id="CLU_027449_0_0_1"/>
<comment type="catalytic activity">
    <reaction evidence="19">
        <text>L-alanyl-L-lysine(out) = L-alanyl-L-lysine(in)</text>
        <dbReference type="Rhea" id="RHEA:79415"/>
        <dbReference type="ChEBI" id="CHEBI:192470"/>
    </reaction>
</comment>
<evidence type="ECO:0000256" key="24">
    <source>
        <dbReference type="ARBA" id="ARBA00046376"/>
    </source>
</evidence>
<comment type="function">
    <text evidence="23">Lysosomal dipeptide uniporter that selectively exports lysine, arginine or histidine-containing dipeptides with a net positive charge from the lysosome lumen into the cytosol. Could play a role in a specific type of protein O-glycosylation indirectly regulating macrophages migration and tissue invasion. Also essential for liver homeostasis.</text>
</comment>
<dbReference type="Pfam" id="PF07690">
    <property type="entry name" value="MFS_1"/>
    <property type="match status" value="1"/>
</dbReference>
<comment type="catalytic activity">
    <reaction evidence="15">
        <text>L-arginyl-L-alpha-amino acid(out) = L-arginyl-L-alpha-amino acid(in)</text>
        <dbReference type="Rhea" id="RHEA:79371"/>
        <dbReference type="ChEBI" id="CHEBI:84315"/>
    </reaction>
</comment>
<keyword evidence="5 25" id="KW-1133">Transmembrane helix</keyword>
<sequence length="477" mass="54992">MKEKYCVLFASGLIQFISWFCFDFPGSINKNFGNYVILSSEKAVLYSYIAYAFPNIIITLLFGYFISVHRIRMVTLLCLLIVMGNTLFLLGFIYNSFGLIILGRIFAGIGGENFTLNQNKKLTSYFKDSELAFAFSVFNIIGKLGMLTNFLIVPWIIQKFSVVHAISLGVIITFIGLFIGIYLDNKDTIKEMKEIIEDTSTIIDEKIGIVGNYNESINREVINTMFYENLLPTIDQNVWDENKDTYPMEVHKMLESPEIKSLKVEEDVIIITPGIKATDKIHFTFYIYTFMVLVFTFSWAPFYNISSFIFQKKYLFDNLYACKVIAYIEIGSLFFYSGISYFVDHFGYKLFVINLGLGFLLLGHLLIFLNNFPLKIAGLFISIGFPFFNCHWPCLPLLINNKKVGFGYGCVISMINLGYVLSPMILSTFVERDLDYNFTYYYIILLTILTLIISCVLAYFNRKYEIGMNDPEKKKFK</sequence>
<comment type="catalytic activity">
    <reaction evidence="18">
        <text>L-histidyl-L-alpha-amino acid(out) = L-histidyl-L-alpha-amino acid(in)</text>
        <dbReference type="Rhea" id="RHEA:79379"/>
        <dbReference type="ChEBI" id="CHEBI:229964"/>
    </reaction>
</comment>
<comment type="catalytic activity">
    <reaction evidence="20">
        <text>L-lysyl-glycine(out) = L-lysyl-glycine(in)</text>
        <dbReference type="Rhea" id="RHEA:79407"/>
        <dbReference type="ChEBI" id="CHEBI:191202"/>
    </reaction>
</comment>
<evidence type="ECO:0000256" key="7">
    <source>
        <dbReference type="ARBA" id="ARBA00023228"/>
    </source>
</evidence>
<organism evidence="26 27">
    <name type="scientific">Anncaliia algerae PRA339</name>
    <dbReference type="NCBI Taxonomy" id="1288291"/>
    <lineage>
        <taxon>Eukaryota</taxon>
        <taxon>Fungi</taxon>
        <taxon>Fungi incertae sedis</taxon>
        <taxon>Microsporidia</taxon>
        <taxon>Tubulinosematoidea</taxon>
        <taxon>Tubulinosematidae</taxon>
        <taxon>Anncaliia</taxon>
    </lineage>
</organism>
<comment type="catalytic activity">
    <reaction evidence="13">
        <text>L-alpha-aminoacyl-L-lysine(out) = L-alpha-aminoacyl-L-lysine(in)</text>
        <dbReference type="Rhea" id="RHEA:79383"/>
        <dbReference type="ChEBI" id="CHEBI:229966"/>
    </reaction>
</comment>
<comment type="catalytic activity">
    <reaction evidence="14">
        <text>L-aspartyl-L-lysine(out) = L-aspartyl-L-lysine(in)</text>
        <dbReference type="Rhea" id="RHEA:79411"/>
        <dbReference type="ChEBI" id="CHEBI:229953"/>
    </reaction>
</comment>
<dbReference type="GO" id="GO:0022857">
    <property type="term" value="F:transmembrane transporter activity"/>
    <property type="evidence" value="ECO:0007669"/>
    <property type="project" value="InterPro"/>
</dbReference>
<evidence type="ECO:0000256" key="13">
    <source>
        <dbReference type="ARBA" id="ARBA00044893"/>
    </source>
</evidence>
<comment type="catalytic activity">
    <reaction evidence="8">
        <text>L-lysyl-L-alanine(out) = L-lysyl-L-alanine(in)</text>
        <dbReference type="Rhea" id="RHEA:79399"/>
        <dbReference type="ChEBI" id="CHEBI:229954"/>
    </reaction>
</comment>
<dbReference type="STRING" id="1288291.A0A059F309"/>
<evidence type="ECO:0000256" key="23">
    <source>
        <dbReference type="ARBA" id="ARBA00045709"/>
    </source>
</evidence>
<evidence type="ECO:0000256" key="9">
    <source>
        <dbReference type="ARBA" id="ARBA00044878"/>
    </source>
</evidence>
<evidence type="ECO:0000313" key="26">
    <source>
        <dbReference type="EMBL" id="KCZ81487.1"/>
    </source>
</evidence>
<evidence type="ECO:0000256" key="11">
    <source>
        <dbReference type="ARBA" id="ARBA00044884"/>
    </source>
</evidence>
<evidence type="ECO:0000256" key="8">
    <source>
        <dbReference type="ARBA" id="ARBA00044876"/>
    </source>
</evidence>
<evidence type="ECO:0000256" key="4">
    <source>
        <dbReference type="ARBA" id="ARBA00022692"/>
    </source>
</evidence>
<protein>
    <recommendedName>
        <fullName evidence="21">Lysosomal dipeptide transporter MFSD1</fullName>
    </recommendedName>
    <alternativeName>
        <fullName evidence="22">Major facilitator superfamily domain-containing protein 1</fullName>
    </alternativeName>
</protein>
<comment type="catalytic activity">
    <reaction evidence="17">
        <text>L-arginyl-glycine(out) = L-arginyl-glycine(in)</text>
        <dbReference type="Rhea" id="RHEA:79391"/>
        <dbReference type="ChEBI" id="CHEBI:229955"/>
    </reaction>
</comment>
<feature type="transmembrane region" description="Helical" evidence="25">
    <location>
        <begin position="73"/>
        <end position="93"/>
    </location>
</feature>
<feature type="transmembrane region" description="Helical" evidence="25">
    <location>
        <begin position="45"/>
        <end position="66"/>
    </location>
</feature>
<dbReference type="PANTHER" id="PTHR23512:SF3">
    <property type="entry name" value="MAJOR FACILITATOR SUPERFAMILY DOMAIN-CONTAINING PROTEIN 1"/>
    <property type="match status" value="1"/>
</dbReference>
<evidence type="ECO:0000256" key="21">
    <source>
        <dbReference type="ARBA" id="ARBA00044985"/>
    </source>
</evidence>
<feature type="transmembrane region" description="Helical" evidence="25">
    <location>
        <begin position="7"/>
        <end position="25"/>
    </location>
</feature>
<evidence type="ECO:0000256" key="3">
    <source>
        <dbReference type="ARBA" id="ARBA00022448"/>
    </source>
</evidence>
<evidence type="ECO:0000256" key="14">
    <source>
        <dbReference type="ARBA" id="ARBA00044898"/>
    </source>
</evidence>
<accession>A0A059F309</accession>
<reference evidence="26 27" key="2">
    <citation type="submission" date="2014-03" db="EMBL/GenBank/DDBJ databases">
        <title>The Genome Sequence of Anncaliia algerae insect isolate PRA339.</title>
        <authorList>
            <consortium name="The Broad Institute Genome Sequencing Platform"/>
            <consortium name="The Broad Institute Genome Sequencing Center for Infectious Disease"/>
            <person name="Cuomo C."/>
            <person name="Becnel J."/>
            <person name="Sanscrainte N."/>
            <person name="Walker B."/>
            <person name="Young S.K."/>
            <person name="Zeng Q."/>
            <person name="Gargeya S."/>
            <person name="Fitzgerald M."/>
            <person name="Haas B."/>
            <person name="Abouelleil A."/>
            <person name="Alvarado L."/>
            <person name="Arachchi H.M."/>
            <person name="Berlin A.M."/>
            <person name="Chapman S.B."/>
            <person name="Dewar J."/>
            <person name="Goldberg J."/>
            <person name="Griggs A."/>
            <person name="Gujja S."/>
            <person name="Hansen M."/>
            <person name="Howarth C."/>
            <person name="Imamovic A."/>
            <person name="Larimer J."/>
            <person name="McCowan C."/>
            <person name="Murphy C."/>
            <person name="Neiman D."/>
            <person name="Pearson M."/>
            <person name="Priest M."/>
            <person name="Roberts A."/>
            <person name="Saif S."/>
            <person name="Shea T."/>
            <person name="Sisk P."/>
            <person name="Sykes S."/>
            <person name="Wortman J."/>
            <person name="Nusbaum C."/>
            <person name="Birren B."/>
        </authorList>
    </citation>
    <scope>NUCLEOTIDE SEQUENCE [LARGE SCALE GENOMIC DNA]</scope>
    <source>
        <strain evidence="26 27">PRA339</strain>
    </source>
</reference>
<evidence type="ECO:0000256" key="5">
    <source>
        <dbReference type="ARBA" id="ARBA00022989"/>
    </source>
</evidence>